<dbReference type="InterPro" id="IPR004252">
    <property type="entry name" value="Probable_transposase_24"/>
</dbReference>
<evidence type="ECO:0000313" key="4">
    <source>
        <dbReference type="EMBL" id="CAA2958052.1"/>
    </source>
</evidence>
<gene>
    <name evidence="4" type="ORF">OLEA9_A043012</name>
</gene>
<name>A0A8S0PUM2_OLEEU</name>
<feature type="domain" description="DUF8039" evidence="3">
    <location>
        <begin position="137"/>
        <end position="217"/>
    </location>
</feature>
<dbReference type="Gramene" id="OE9A043012T1">
    <property type="protein sequence ID" value="OE9A043012C1"/>
    <property type="gene ID" value="OE9A043012"/>
</dbReference>
<dbReference type="PANTHER" id="PTHR33018">
    <property type="entry name" value="OS10G0338966 PROTEIN-RELATED"/>
    <property type="match status" value="1"/>
</dbReference>
<dbReference type="AlphaFoldDB" id="A0A8S0PUM2"/>
<comment type="caution">
    <text evidence="4">The sequence shown here is derived from an EMBL/GenBank/DDBJ whole genome shotgun (WGS) entry which is preliminary data.</text>
</comment>
<reference evidence="4 5" key="1">
    <citation type="submission" date="2019-12" db="EMBL/GenBank/DDBJ databases">
        <authorList>
            <person name="Alioto T."/>
            <person name="Alioto T."/>
            <person name="Gomez Garrido J."/>
        </authorList>
    </citation>
    <scope>NUCLEOTIDE SEQUENCE [LARGE SCALE GENOMIC DNA]</scope>
</reference>
<keyword evidence="5" id="KW-1185">Reference proteome</keyword>
<dbReference type="OrthoDB" id="1751912at2759"/>
<evidence type="ECO:0000256" key="1">
    <source>
        <dbReference type="SAM" id="Coils"/>
    </source>
</evidence>
<evidence type="ECO:0000313" key="5">
    <source>
        <dbReference type="Proteomes" id="UP000594638"/>
    </source>
</evidence>
<dbReference type="InterPro" id="IPR058352">
    <property type="entry name" value="DUF8039"/>
</dbReference>
<dbReference type="Pfam" id="PF03004">
    <property type="entry name" value="Transposase_24"/>
    <property type="match status" value="1"/>
</dbReference>
<dbReference type="Proteomes" id="UP000594638">
    <property type="component" value="Unassembled WGS sequence"/>
</dbReference>
<evidence type="ECO:0000259" key="3">
    <source>
        <dbReference type="Pfam" id="PF26133"/>
    </source>
</evidence>
<protein>
    <recommendedName>
        <fullName evidence="3">DUF8039 domain-containing protein</fullName>
    </recommendedName>
</protein>
<feature type="compositionally biased region" description="Basic and acidic residues" evidence="2">
    <location>
        <begin position="1"/>
        <end position="19"/>
    </location>
</feature>
<evidence type="ECO:0000256" key="2">
    <source>
        <dbReference type="SAM" id="MobiDB-lite"/>
    </source>
</evidence>
<keyword evidence="1" id="KW-0175">Coiled coil</keyword>
<organism evidence="4 5">
    <name type="scientific">Olea europaea subsp. europaea</name>
    <dbReference type="NCBI Taxonomy" id="158383"/>
    <lineage>
        <taxon>Eukaryota</taxon>
        <taxon>Viridiplantae</taxon>
        <taxon>Streptophyta</taxon>
        <taxon>Embryophyta</taxon>
        <taxon>Tracheophyta</taxon>
        <taxon>Spermatophyta</taxon>
        <taxon>Magnoliopsida</taxon>
        <taxon>eudicotyledons</taxon>
        <taxon>Gunneridae</taxon>
        <taxon>Pentapetalae</taxon>
        <taxon>asterids</taxon>
        <taxon>lamiids</taxon>
        <taxon>Lamiales</taxon>
        <taxon>Oleaceae</taxon>
        <taxon>Oleeae</taxon>
        <taxon>Olea</taxon>
    </lineage>
</organism>
<feature type="region of interest" description="Disordered" evidence="2">
    <location>
        <begin position="1"/>
        <end position="33"/>
    </location>
</feature>
<accession>A0A8S0PUM2</accession>
<feature type="coiled-coil region" evidence="1">
    <location>
        <begin position="91"/>
        <end position="118"/>
    </location>
</feature>
<sequence length="220" mass="24834">MQRAESEDPDSIMRDDVYIRGHTRKNGEPINESAGETMNKIKACSETLTSPSQHSLKDDDVTRVLGPERRGWVRGLGFGATPSKLSALMHNHNLQTQVQELRNEIKELKSLFQIKSKSVEQEDNPRDGSLNVSNNLQNRKCKLLSWFGKADGVAKGEIASTNPSDLVHHVPLGNECWRVWVNEVIENVSLYRPTRELFLLEDALGSTIAWPIRYIEVDSL</sequence>
<dbReference type="PANTHER" id="PTHR33018:SF34">
    <property type="entry name" value="OS02G0472350 PROTEIN"/>
    <property type="match status" value="1"/>
</dbReference>
<proteinExistence type="predicted"/>
<dbReference type="Pfam" id="PF26133">
    <property type="entry name" value="DUF8039"/>
    <property type="match status" value="1"/>
</dbReference>
<dbReference type="EMBL" id="CACTIH010000251">
    <property type="protein sequence ID" value="CAA2958052.1"/>
    <property type="molecule type" value="Genomic_DNA"/>
</dbReference>